<proteinExistence type="predicted"/>
<keyword evidence="2" id="KW-1185">Reference proteome</keyword>
<evidence type="ECO:0000313" key="1">
    <source>
        <dbReference type="EMBL" id="PWN52829.1"/>
    </source>
</evidence>
<evidence type="ECO:0000313" key="2">
    <source>
        <dbReference type="Proteomes" id="UP000245626"/>
    </source>
</evidence>
<dbReference type="Proteomes" id="UP000245626">
    <property type="component" value="Unassembled WGS sequence"/>
</dbReference>
<gene>
    <name evidence="1" type="ORF">IE53DRAFT_384722</name>
</gene>
<reference evidence="1 2" key="1">
    <citation type="journal article" date="2018" name="Mol. Biol. Evol.">
        <title>Broad Genomic Sampling Reveals a Smut Pathogenic Ancestry of the Fungal Clade Ustilaginomycotina.</title>
        <authorList>
            <person name="Kijpornyongpan T."/>
            <person name="Mondo S.J."/>
            <person name="Barry K."/>
            <person name="Sandor L."/>
            <person name="Lee J."/>
            <person name="Lipzen A."/>
            <person name="Pangilinan J."/>
            <person name="LaButti K."/>
            <person name="Hainaut M."/>
            <person name="Henrissat B."/>
            <person name="Grigoriev I.V."/>
            <person name="Spatafora J.W."/>
            <person name="Aime M.C."/>
        </authorList>
    </citation>
    <scope>NUCLEOTIDE SEQUENCE [LARGE SCALE GENOMIC DNA]</scope>
    <source>
        <strain evidence="1 2">SA 807</strain>
    </source>
</reference>
<organism evidence="1 2">
    <name type="scientific">Violaceomyces palustris</name>
    <dbReference type="NCBI Taxonomy" id="1673888"/>
    <lineage>
        <taxon>Eukaryota</taxon>
        <taxon>Fungi</taxon>
        <taxon>Dikarya</taxon>
        <taxon>Basidiomycota</taxon>
        <taxon>Ustilaginomycotina</taxon>
        <taxon>Ustilaginomycetes</taxon>
        <taxon>Violaceomycetales</taxon>
        <taxon>Violaceomycetaceae</taxon>
        <taxon>Violaceomyces</taxon>
    </lineage>
</organism>
<dbReference type="EMBL" id="KZ819756">
    <property type="protein sequence ID" value="PWN52829.1"/>
    <property type="molecule type" value="Genomic_DNA"/>
</dbReference>
<name>A0ACD0P432_9BASI</name>
<protein>
    <submittedName>
        <fullName evidence="1">WD40 repeat-like protein</fullName>
    </submittedName>
</protein>
<accession>A0ACD0P432</accession>
<sequence length="540" mass="57794">MMDLDYVGGGGGGIQGSSLSGPNLVPSPTLNQHRPGQAFHSQTLPPPSPPSSATKPSSSPYLTHLLSIASPNPCLLALSDDSTISVIDKSTYAVVLSTRLYQKYSLTQLQPLPPTISPSAWLASVTDGTVTQWDLRSQDARKPVILLRGPSNSPYLSVASPTLSNPNLIAAGTELHGVDASVDIWDLRNARQPLHQYTESHSDDVTSLHFHPEPGHSDVLLTASTDGLICAIDTKVQDENDAVIAVGNTNSSVARANWGGGRNESWRSGRSRAAHQTLESDDARMDDDDNDDDELNLKEEDSRRKGLGSTWAIGDMQTLSVWDADKFDPLLEPLDVRSATCLKPAWSTDYVIDAFTTSQLGMDLWNPVGGREGKGKQEEEKEEEEDSITLFLGDQRGSVSIVTVVPEPSGGGGSGRRTWSLESILPCSEEGLGRSGHNDIVRCVDWDPINKILHTGGEDSKLCCWKLDHQSPLSYSAMVDLGNLSNLQTGTVGGGLLRHGGGGDARGGRFANATASQHGGKHTHSLGPSSQAGKRWKPYG</sequence>